<feature type="binding site" evidence="8">
    <location>
        <position position="36"/>
    </location>
    <ligand>
        <name>L-tyrosine</name>
        <dbReference type="ChEBI" id="CHEBI:58315"/>
    </ligand>
</feature>
<comment type="similarity">
    <text evidence="8">Belongs to the class-I aminoacyl-tRNA synthetase family. TyrS type 1 subfamily.</text>
</comment>
<comment type="subunit">
    <text evidence="8">Homodimer.</text>
</comment>
<comment type="subcellular location">
    <subcellularLocation>
        <location evidence="8">Cytoplasm</location>
    </subcellularLocation>
</comment>
<dbReference type="GO" id="GO:0003723">
    <property type="term" value="F:RNA binding"/>
    <property type="evidence" value="ECO:0007669"/>
    <property type="project" value="UniProtKB-KW"/>
</dbReference>
<reference evidence="12" key="4">
    <citation type="submission" date="2023-04" db="EMBL/GenBank/DDBJ databases">
        <title>Genomes of recent Mycoplasma hyosynoviae isolates 2023.</title>
        <authorList>
            <person name="Spergser J."/>
        </authorList>
    </citation>
    <scope>NUCLEOTIDE SEQUENCE</scope>
    <source>
        <strain evidence="12">SN1J23N</strain>
    </source>
</reference>
<dbReference type="InterPro" id="IPR024107">
    <property type="entry name" value="Tyr-tRNA-ligase_bac_1"/>
</dbReference>
<dbReference type="Proteomes" id="UP001059349">
    <property type="component" value="Chromosome"/>
</dbReference>
<evidence type="ECO:0000256" key="8">
    <source>
        <dbReference type="HAMAP-Rule" id="MF_02006"/>
    </source>
</evidence>
<dbReference type="PANTHER" id="PTHR11766:SF0">
    <property type="entry name" value="TYROSINE--TRNA LIGASE, MITOCHONDRIAL"/>
    <property type="match status" value="1"/>
</dbReference>
<evidence type="ECO:0000313" key="12">
    <source>
        <dbReference type="EMBL" id="MDI3048007.1"/>
    </source>
</evidence>
<keyword evidence="6 8" id="KW-0030">Aminoacyl-tRNA synthetase</keyword>
<evidence type="ECO:0000313" key="16">
    <source>
        <dbReference type="Proteomes" id="UP000294882"/>
    </source>
</evidence>
<dbReference type="Pfam" id="PF00579">
    <property type="entry name" value="tRNA-synt_1b"/>
    <property type="match status" value="1"/>
</dbReference>
<evidence type="ECO:0000256" key="4">
    <source>
        <dbReference type="ARBA" id="ARBA00022884"/>
    </source>
</evidence>
<dbReference type="InterPro" id="IPR002305">
    <property type="entry name" value="aa-tRNA-synth_Ic"/>
</dbReference>
<evidence type="ECO:0000313" key="14">
    <source>
        <dbReference type="EMBL" id="UTO25805.1"/>
    </source>
</evidence>
<dbReference type="NCBIfam" id="TIGR00234">
    <property type="entry name" value="tyrS"/>
    <property type="match status" value="1"/>
</dbReference>
<name>A0A063YM63_9BACT</name>
<proteinExistence type="inferred from homology"/>
<dbReference type="EMBL" id="JASBCP010000002">
    <property type="protein sequence ID" value="MDI3048007.1"/>
    <property type="molecule type" value="Genomic_DNA"/>
</dbReference>
<dbReference type="GO" id="GO:0005524">
    <property type="term" value="F:ATP binding"/>
    <property type="evidence" value="ECO:0007669"/>
    <property type="project" value="UniProtKB-UniRule"/>
</dbReference>
<evidence type="ECO:0000256" key="1">
    <source>
        <dbReference type="ARBA" id="ARBA00022598"/>
    </source>
</evidence>
<evidence type="ECO:0000256" key="9">
    <source>
        <dbReference type="PROSITE-ProRule" id="PRU00182"/>
    </source>
</evidence>
<dbReference type="GO" id="GO:0006437">
    <property type="term" value="P:tyrosyl-tRNA aminoacylation"/>
    <property type="evidence" value="ECO:0007669"/>
    <property type="project" value="UniProtKB-UniRule"/>
</dbReference>
<dbReference type="SUPFAM" id="SSF52374">
    <property type="entry name" value="Nucleotidylyl transferase"/>
    <property type="match status" value="1"/>
</dbReference>
<dbReference type="AlphaFoldDB" id="A0A063YM63"/>
<reference evidence="13 16" key="2">
    <citation type="submission" date="2019-03" db="EMBL/GenBank/DDBJ databases">
        <title>Genomic Encyclopedia of Archaeal and Bacterial Type Strains, Phase II (KMG-II): from individual species to whole genera.</title>
        <authorList>
            <person name="Goeker M."/>
        </authorList>
    </citation>
    <scope>NUCLEOTIDE SEQUENCE [LARGE SCALE GENOMIC DNA]</scope>
    <source>
        <strain evidence="13 16">ATCC 25591</strain>
    </source>
</reference>
<dbReference type="GO" id="GO:0004831">
    <property type="term" value="F:tyrosine-tRNA ligase activity"/>
    <property type="evidence" value="ECO:0007669"/>
    <property type="project" value="UniProtKB-UniRule"/>
</dbReference>
<dbReference type="GO" id="GO:0005829">
    <property type="term" value="C:cytosol"/>
    <property type="evidence" value="ECO:0007669"/>
    <property type="project" value="TreeGrafter"/>
</dbReference>
<dbReference type="EMBL" id="CP101127">
    <property type="protein sequence ID" value="UTO25805.1"/>
    <property type="molecule type" value="Genomic_DNA"/>
</dbReference>
<keyword evidence="2 8" id="KW-0547">Nucleotide-binding</keyword>
<feature type="domain" description="Tyrosine--tRNA ligase SYY-like C-terminal" evidence="10">
    <location>
        <begin position="341"/>
        <end position="412"/>
    </location>
</feature>
<dbReference type="EC" id="6.1.1.1" evidence="8"/>
<comment type="function">
    <text evidence="8">Catalyzes the attachment of tyrosine to tRNA(Tyr) in a two-step reaction: tyrosine is first activated by ATP to form Tyr-AMP and then transferred to the acceptor end of tRNA(Tyr).</text>
</comment>
<gene>
    <name evidence="8 14" type="primary">tyrS</name>
    <name evidence="13" type="ORF">JN03_0263</name>
    <name evidence="11" type="ORF">MHSN_02735</name>
    <name evidence="14" type="ORF">NMG93_02945</name>
    <name evidence="12" type="ORF">QJ129_01905</name>
</gene>
<dbReference type="STRING" id="29559.NPL3_03360"/>
<feature type="binding site" evidence="8">
    <location>
        <position position="167"/>
    </location>
    <ligand>
        <name>L-tyrosine</name>
        <dbReference type="ChEBI" id="CHEBI:58315"/>
    </ligand>
</feature>
<dbReference type="FunFam" id="1.10.240.10:FF:000001">
    <property type="entry name" value="Tyrosine--tRNA ligase"/>
    <property type="match status" value="1"/>
</dbReference>
<keyword evidence="3 8" id="KW-0067">ATP-binding</keyword>
<dbReference type="EMBL" id="SOCH01000003">
    <property type="protein sequence ID" value="TDU97751.1"/>
    <property type="molecule type" value="Genomic_DNA"/>
</dbReference>
<keyword evidence="5 8" id="KW-0648">Protein biosynthesis</keyword>
<dbReference type="InterPro" id="IPR002307">
    <property type="entry name" value="Tyr-tRNA-ligase"/>
</dbReference>
<evidence type="ECO:0000256" key="2">
    <source>
        <dbReference type="ARBA" id="ARBA00022741"/>
    </source>
</evidence>
<feature type="binding site" evidence="8">
    <location>
        <position position="163"/>
    </location>
    <ligand>
        <name>L-tyrosine</name>
        <dbReference type="ChEBI" id="CHEBI:58315"/>
    </ligand>
</feature>
<dbReference type="GeneID" id="75105436"/>
<dbReference type="Proteomes" id="UP000294882">
    <property type="component" value="Unassembled WGS sequence"/>
</dbReference>
<dbReference type="InterPro" id="IPR014729">
    <property type="entry name" value="Rossmann-like_a/b/a_fold"/>
</dbReference>
<sequence>MKKDILSELKSRKIFNNISSEEKFNSLNLKNGIGVYTGFDPTADSLHLGNYIQIITLQRFKQFSFIPYAIIGGITGMIGDPSFRKTERQFLEEDVLISNKLKIKKQLESFGLKVIDNYDFYKNWTLVDFLRKIGKLINVNYLLEKDSIKTRINNGLTYTEFTYQLFQAWDFKTLFKENNVKIQLGGSDQWGNITTGLEIIRKVHGEEADAIGITANLLLNEQGEKFGKSTGGGSLWLDSKKTSPYSIYQFLLNQSDKKVNELLLWLTFIEVSEIEEIIKKHNEAKHLRYAQKTLAYEVVKNIHNKQTADKCEKISNILFSKDSNLILNLDLDEISLLKGFLPVFKVKANDTITNVLKNNNILSSNREVREFIGNSAILLDGKAIKSPEDKIVFENFDKNYAILRKGKKDFFILQKISK</sequence>
<dbReference type="InterPro" id="IPR001412">
    <property type="entry name" value="aa-tRNA-synth_I_CS"/>
</dbReference>
<evidence type="ECO:0000313" key="17">
    <source>
        <dbReference type="Proteomes" id="UP001059349"/>
    </source>
</evidence>
<dbReference type="Gene3D" id="1.10.240.10">
    <property type="entry name" value="Tyrosyl-Transfer RNA Synthetase"/>
    <property type="match status" value="1"/>
</dbReference>
<dbReference type="Pfam" id="PF22421">
    <property type="entry name" value="SYY_C-terminal"/>
    <property type="match status" value="1"/>
</dbReference>
<evidence type="ECO:0000256" key="6">
    <source>
        <dbReference type="ARBA" id="ARBA00023146"/>
    </source>
</evidence>
<evidence type="ECO:0000256" key="7">
    <source>
        <dbReference type="ARBA" id="ARBA00048248"/>
    </source>
</evidence>
<dbReference type="Proteomes" id="UP001233782">
    <property type="component" value="Unassembled WGS sequence"/>
</dbReference>
<dbReference type="InterPro" id="IPR036986">
    <property type="entry name" value="S4_RNA-bd_sf"/>
</dbReference>
<dbReference type="KEGG" id="mhyv:MHSN_02735"/>
<dbReference type="PANTHER" id="PTHR11766">
    <property type="entry name" value="TYROSYL-TRNA SYNTHETASE"/>
    <property type="match status" value="1"/>
</dbReference>
<feature type="binding site" evidence="8">
    <location>
        <position position="228"/>
    </location>
    <ligand>
        <name>ATP</name>
        <dbReference type="ChEBI" id="CHEBI:30616"/>
    </ligand>
</feature>
<keyword evidence="15" id="KW-1185">Reference proteome</keyword>
<dbReference type="InterPro" id="IPR024088">
    <property type="entry name" value="Tyr-tRNA-ligase_bac-type"/>
</dbReference>
<reference evidence="14" key="3">
    <citation type="submission" date="2022-07" db="EMBL/GenBank/DDBJ databases">
        <title>Complete genome of Mycoplasma hyosynoviae B1.</title>
        <authorList>
            <person name="Spergser J."/>
        </authorList>
    </citation>
    <scope>NUCLEOTIDE SEQUENCE</scope>
    <source>
        <strain evidence="14">B1</strain>
    </source>
</reference>
<dbReference type="EMBL" id="CP008748">
    <property type="protein sequence ID" value="ASI54077.1"/>
    <property type="molecule type" value="Genomic_DNA"/>
</dbReference>
<dbReference type="PROSITE" id="PS50889">
    <property type="entry name" value="S4"/>
    <property type="match status" value="1"/>
</dbReference>
<dbReference type="SUPFAM" id="SSF55174">
    <property type="entry name" value="Alpha-L RNA-binding motif"/>
    <property type="match status" value="1"/>
</dbReference>
<comment type="catalytic activity">
    <reaction evidence="7 8">
        <text>tRNA(Tyr) + L-tyrosine + ATP = L-tyrosyl-tRNA(Tyr) + AMP + diphosphate + H(+)</text>
        <dbReference type="Rhea" id="RHEA:10220"/>
        <dbReference type="Rhea" id="RHEA-COMP:9706"/>
        <dbReference type="Rhea" id="RHEA-COMP:9707"/>
        <dbReference type="ChEBI" id="CHEBI:15378"/>
        <dbReference type="ChEBI" id="CHEBI:30616"/>
        <dbReference type="ChEBI" id="CHEBI:33019"/>
        <dbReference type="ChEBI" id="CHEBI:58315"/>
        <dbReference type="ChEBI" id="CHEBI:78442"/>
        <dbReference type="ChEBI" id="CHEBI:78536"/>
        <dbReference type="ChEBI" id="CHEBI:456215"/>
        <dbReference type="EC" id="6.1.1.1"/>
    </reaction>
</comment>
<dbReference type="PROSITE" id="PS00178">
    <property type="entry name" value="AA_TRNA_LIGASE_I"/>
    <property type="match status" value="1"/>
</dbReference>
<dbReference type="Proteomes" id="UP000264882">
    <property type="component" value="Chromosome"/>
</dbReference>
<organism evidence="14 17">
    <name type="scientific">Metamycoplasma hyosynoviae</name>
    <dbReference type="NCBI Taxonomy" id="29559"/>
    <lineage>
        <taxon>Bacteria</taxon>
        <taxon>Bacillati</taxon>
        <taxon>Mycoplasmatota</taxon>
        <taxon>Mycoplasmoidales</taxon>
        <taxon>Metamycoplasmataceae</taxon>
        <taxon>Metamycoplasma</taxon>
    </lineage>
</organism>
<protein>
    <recommendedName>
        <fullName evidence="8">Tyrosine--tRNA ligase</fullName>
        <ecNumber evidence="8">6.1.1.1</ecNumber>
    </recommendedName>
    <alternativeName>
        <fullName evidence="8">Tyrosyl-tRNA synthetase</fullName>
        <shortName evidence="8">TyrRS</shortName>
    </alternativeName>
</protein>
<feature type="short sequence motif" description="'HIGH' region" evidence="8">
    <location>
        <begin position="41"/>
        <end position="50"/>
    </location>
</feature>
<dbReference type="HAMAP" id="MF_02006">
    <property type="entry name" value="Tyr_tRNA_synth_type1"/>
    <property type="match status" value="1"/>
</dbReference>
<keyword evidence="1 8" id="KW-0436">Ligase</keyword>
<reference evidence="11 15" key="1">
    <citation type="submission" date="2014-06" db="EMBL/GenBank/DDBJ databases">
        <title>The Whole Genome Sequence of Mycoplasma hyosynoviae strain ATCC 27095.</title>
        <authorList>
            <person name="Calcutt M.J."/>
            <person name="Foecking M.F."/>
        </authorList>
    </citation>
    <scope>NUCLEOTIDE SEQUENCE [LARGE SCALE GENOMIC DNA]</scope>
    <source>
        <strain evidence="11 15">M60</strain>
    </source>
</reference>
<evidence type="ECO:0000313" key="15">
    <source>
        <dbReference type="Proteomes" id="UP000264882"/>
    </source>
</evidence>
<dbReference type="PRINTS" id="PR01040">
    <property type="entry name" value="TRNASYNTHTYR"/>
</dbReference>
<dbReference type="InterPro" id="IPR054608">
    <property type="entry name" value="SYY-like_C"/>
</dbReference>
<dbReference type="Gene3D" id="3.10.290.10">
    <property type="entry name" value="RNA-binding S4 domain"/>
    <property type="match status" value="1"/>
</dbReference>
<evidence type="ECO:0000259" key="10">
    <source>
        <dbReference type="Pfam" id="PF22421"/>
    </source>
</evidence>
<evidence type="ECO:0000313" key="11">
    <source>
        <dbReference type="EMBL" id="ASI54077.1"/>
    </source>
</evidence>
<keyword evidence="8" id="KW-0963">Cytoplasm</keyword>
<evidence type="ECO:0000313" key="13">
    <source>
        <dbReference type="EMBL" id="TDU97751.1"/>
    </source>
</evidence>
<evidence type="ECO:0000256" key="5">
    <source>
        <dbReference type="ARBA" id="ARBA00022917"/>
    </source>
</evidence>
<accession>A0A063YM63</accession>
<keyword evidence="4 9" id="KW-0694">RNA-binding</keyword>
<dbReference type="Gene3D" id="3.40.50.620">
    <property type="entry name" value="HUPs"/>
    <property type="match status" value="1"/>
</dbReference>
<feature type="short sequence motif" description="'KMSKS' region" evidence="8">
    <location>
        <begin position="225"/>
        <end position="229"/>
    </location>
</feature>
<dbReference type="RefSeq" id="WP_036444774.1">
    <property type="nucleotide sequence ID" value="NZ_CP008748.1"/>
</dbReference>
<evidence type="ECO:0000256" key="3">
    <source>
        <dbReference type="ARBA" id="ARBA00022840"/>
    </source>
</evidence>